<evidence type="ECO:0000256" key="4">
    <source>
        <dbReference type="ARBA" id="ARBA00022723"/>
    </source>
</evidence>
<dbReference type="SFLD" id="SFLDS00029">
    <property type="entry name" value="Radical_SAM"/>
    <property type="match status" value="1"/>
</dbReference>
<feature type="domain" description="Radical SAM core" evidence="7">
    <location>
        <begin position="31"/>
        <end position="281"/>
    </location>
</feature>
<reference evidence="8 9" key="1">
    <citation type="journal article" date="2014" name="Genome Announc.">
        <title>Draft genome sequences of the altered schaedler flora, a defined bacterial community from gnotobiotic mice.</title>
        <authorList>
            <person name="Wannemuehler M.J."/>
            <person name="Overstreet A.M."/>
            <person name="Ward D.V."/>
            <person name="Phillips G.J."/>
        </authorList>
    </citation>
    <scope>NUCLEOTIDE SEQUENCE [LARGE SCALE GENOMIC DNA]</scope>
    <source>
        <strain evidence="8 9">ASF492</strain>
    </source>
</reference>
<accession>N2A8M4</accession>
<evidence type="ECO:0000256" key="1">
    <source>
        <dbReference type="ARBA" id="ARBA00001966"/>
    </source>
</evidence>
<evidence type="ECO:0000313" key="9">
    <source>
        <dbReference type="Proteomes" id="UP000012589"/>
    </source>
</evidence>
<dbReference type="SFLD" id="SFLDG01086">
    <property type="entry name" value="elongater_protein-like"/>
    <property type="match status" value="1"/>
</dbReference>
<dbReference type="STRING" id="1235802.C823_03241"/>
<sequence length="330" mass="36916">MEYSQNKNTNPEPERWNGLPYYSLNTWLRQLFGQKVYKLSLHAGMSCPNRDGKIGHGGCIFCSAGGSGEFAAGNAAADALTEPDIGKQIEAAKQLVSKKISSDGLYIAYFQSFTNTYAPVSRLGRLFYAAITRPDIAALSIATRPDCLEPEKIRLLQQLNRIKPVWVELGLQTIHPETADFIRRGYPLSCFEEAVRQLKAAGLTVIVHLILGLPGESQAHMLESVKYAAHFSPAIDGIKLQLLHILKETDLAAHFASTPFPLFSMDAYVDFVITCLEYLPPSMVIHRLTGDGPKKLLIAPRWSADKKRVLNAFTRRFRERNTWQGKYFEP</sequence>
<evidence type="ECO:0000256" key="3">
    <source>
        <dbReference type="ARBA" id="ARBA00022691"/>
    </source>
</evidence>
<dbReference type="GO" id="GO:0003824">
    <property type="term" value="F:catalytic activity"/>
    <property type="evidence" value="ECO:0007669"/>
    <property type="project" value="InterPro"/>
</dbReference>
<dbReference type="Pfam" id="PF04055">
    <property type="entry name" value="Radical_SAM"/>
    <property type="match status" value="1"/>
</dbReference>
<proteinExistence type="predicted"/>
<dbReference type="OrthoDB" id="9801689at2"/>
<dbReference type="InterPro" id="IPR039661">
    <property type="entry name" value="ELP3"/>
</dbReference>
<keyword evidence="5" id="KW-0408">Iron</keyword>
<gene>
    <name evidence="8" type="ORF">C823_03241</name>
</gene>
<evidence type="ECO:0000256" key="6">
    <source>
        <dbReference type="ARBA" id="ARBA00023014"/>
    </source>
</evidence>
<keyword evidence="9" id="KW-1185">Reference proteome</keyword>
<dbReference type="SUPFAM" id="SSF102114">
    <property type="entry name" value="Radical SAM enzymes"/>
    <property type="match status" value="1"/>
</dbReference>
<dbReference type="InterPro" id="IPR005911">
    <property type="entry name" value="YhcC-like"/>
</dbReference>
<dbReference type="PANTHER" id="PTHR11135">
    <property type="entry name" value="HISTONE ACETYLTRANSFERASE-RELATED"/>
    <property type="match status" value="1"/>
</dbReference>
<dbReference type="PROSITE" id="PS51918">
    <property type="entry name" value="RADICAL_SAM"/>
    <property type="match status" value="1"/>
</dbReference>
<comment type="caution">
    <text evidence="8">The sequence shown here is derived from an EMBL/GenBank/DDBJ whole genome shotgun (WGS) entry which is preliminary data.</text>
</comment>
<dbReference type="Pfam" id="PF16199">
    <property type="entry name" value="Radical_SAM_C"/>
    <property type="match status" value="1"/>
</dbReference>
<dbReference type="GO" id="GO:0046872">
    <property type="term" value="F:metal ion binding"/>
    <property type="evidence" value="ECO:0007669"/>
    <property type="project" value="UniProtKB-KW"/>
</dbReference>
<evidence type="ECO:0000256" key="5">
    <source>
        <dbReference type="ARBA" id="ARBA00023004"/>
    </source>
</evidence>
<dbReference type="EMBL" id="AQFT01000096">
    <property type="protein sequence ID" value="EMZ24556.1"/>
    <property type="molecule type" value="Genomic_DNA"/>
</dbReference>
<dbReference type="HOGENOM" id="CLU_060920_0_0_9"/>
<evidence type="ECO:0000256" key="2">
    <source>
        <dbReference type="ARBA" id="ARBA00022485"/>
    </source>
</evidence>
<dbReference type="AlphaFoldDB" id="N2A8M4"/>
<organism evidence="8 9">
    <name type="scientific">Eubacterium plexicaudatum ASF492</name>
    <dbReference type="NCBI Taxonomy" id="1235802"/>
    <lineage>
        <taxon>Bacteria</taxon>
        <taxon>Bacillati</taxon>
        <taxon>Bacillota</taxon>
        <taxon>Clostridia</taxon>
        <taxon>Eubacteriales</taxon>
        <taxon>Eubacteriaceae</taxon>
        <taxon>Eubacterium</taxon>
    </lineage>
</organism>
<keyword evidence="2" id="KW-0004">4Fe-4S</keyword>
<evidence type="ECO:0000313" key="8">
    <source>
        <dbReference type="EMBL" id="EMZ24556.1"/>
    </source>
</evidence>
<dbReference type="PATRIC" id="fig|1235802.3.peg.3428"/>
<keyword evidence="6" id="KW-0411">Iron-sulfur</keyword>
<name>N2A8M4_9FIRM</name>
<dbReference type="SFLD" id="SFLDG01091">
    <property type="entry name" value="uncharacterized_CHP01210-like"/>
    <property type="match status" value="1"/>
</dbReference>
<dbReference type="InterPro" id="IPR006638">
    <property type="entry name" value="Elp3/MiaA/NifB-like_rSAM"/>
</dbReference>
<dbReference type="Proteomes" id="UP000012589">
    <property type="component" value="Unassembled WGS sequence"/>
</dbReference>
<dbReference type="InterPro" id="IPR023404">
    <property type="entry name" value="rSAM_horseshoe"/>
</dbReference>
<dbReference type="NCBIfam" id="TIGR01212">
    <property type="entry name" value="TIGR01212 family radical SAM protein"/>
    <property type="match status" value="1"/>
</dbReference>
<dbReference type="SMART" id="SM00729">
    <property type="entry name" value="Elp3"/>
    <property type="match status" value="1"/>
</dbReference>
<dbReference type="eggNOG" id="COG1242">
    <property type="taxonomic scope" value="Bacteria"/>
</dbReference>
<dbReference type="GO" id="GO:0051539">
    <property type="term" value="F:4 iron, 4 sulfur cluster binding"/>
    <property type="evidence" value="ECO:0007669"/>
    <property type="project" value="UniProtKB-KW"/>
</dbReference>
<evidence type="ECO:0000259" key="7">
    <source>
        <dbReference type="PROSITE" id="PS51918"/>
    </source>
</evidence>
<protein>
    <submittedName>
        <fullName evidence="8">TIGR01212 family radical SAM protein</fullName>
    </submittedName>
</protein>
<keyword evidence="4" id="KW-0479">Metal-binding</keyword>
<dbReference type="Gene3D" id="3.80.30.20">
    <property type="entry name" value="tm_1862 like domain"/>
    <property type="match status" value="1"/>
</dbReference>
<dbReference type="PANTHER" id="PTHR11135:SF1">
    <property type="entry name" value="PROTEIN YHCC"/>
    <property type="match status" value="1"/>
</dbReference>
<dbReference type="InterPro" id="IPR032432">
    <property type="entry name" value="Radical_SAM_C"/>
</dbReference>
<dbReference type="InterPro" id="IPR007197">
    <property type="entry name" value="rSAM"/>
</dbReference>
<dbReference type="InterPro" id="IPR058240">
    <property type="entry name" value="rSAM_sf"/>
</dbReference>
<comment type="cofactor">
    <cofactor evidence="1">
        <name>[4Fe-4S] cluster</name>
        <dbReference type="ChEBI" id="CHEBI:49883"/>
    </cofactor>
</comment>
<keyword evidence="3" id="KW-0949">S-adenosyl-L-methionine</keyword>